<protein>
    <submittedName>
        <fullName evidence="2">Hypothetical_protein</fullName>
    </submittedName>
</protein>
<dbReference type="AlphaFoldDB" id="A0AA86N840"/>
<dbReference type="Proteomes" id="UP001642409">
    <property type="component" value="Unassembled WGS sequence"/>
</dbReference>
<dbReference type="EMBL" id="CAXDID020000363">
    <property type="protein sequence ID" value="CAL6082308.1"/>
    <property type="molecule type" value="Genomic_DNA"/>
</dbReference>
<name>A0AA86N840_9EUKA</name>
<reference evidence="2 3" key="2">
    <citation type="submission" date="2024-07" db="EMBL/GenBank/DDBJ databases">
        <authorList>
            <person name="Akdeniz Z."/>
        </authorList>
    </citation>
    <scope>NUCLEOTIDE SEQUENCE [LARGE SCALE GENOMIC DNA]</scope>
</reference>
<keyword evidence="3" id="KW-1185">Reference proteome</keyword>
<organism evidence="1">
    <name type="scientific">Hexamita inflata</name>
    <dbReference type="NCBI Taxonomy" id="28002"/>
    <lineage>
        <taxon>Eukaryota</taxon>
        <taxon>Metamonada</taxon>
        <taxon>Diplomonadida</taxon>
        <taxon>Hexamitidae</taxon>
        <taxon>Hexamitinae</taxon>
        <taxon>Hexamita</taxon>
    </lineage>
</organism>
<evidence type="ECO:0000313" key="2">
    <source>
        <dbReference type="EMBL" id="CAL6082308.1"/>
    </source>
</evidence>
<dbReference type="EMBL" id="CATOUU010000051">
    <property type="protein sequence ID" value="CAI9914476.1"/>
    <property type="molecule type" value="Genomic_DNA"/>
</dbReference>
<comment type="caution">
    <text evidence="1">The sequence shown here is derived from an EMBL/GenBank/DDBJ whole genome shotgun (WGS) entry which is preliminary data.</text>
</comment>
<sequence length="111" mass="13004">MKQMLLLSYTSLYSIVWDNEKPLLCNRKQTMDGYISHQMQNSINIENLSSIQMEQIEFVPDKLMHKFLPSYSVLDDDFNAIDNSELHVDINLELTVDSWIDQFSIQTEANQ</sequence>
<evidence type="ECO:0000313" key="1">
    <source>
        <dbReference type="EMBL" id="CAI9914476.1"/>
    </source>
</evidence>
<gene>
    <name evidence="1" type="ORF">HINF_LOCUS2121</name>
    <name evidence="2" type="ORF">HINF_LOCUS61100</name>
</gene>
<proteinExistence type="predicted"/>
<accession>A0AA86N840</accession>
<evidence type="ECO:0000313" key="3">
    <source>
        <dbReference type="Proteomes" id="UP001642409"/>
    </source>
</evidence>
<reference evidence="1" key="1">
    <citation type="submission" date="2023-06" db="EMBL/GenBank/DDBJ databases">
        <authorList>
            <person name="Kurt Z."/>
        </authorList>
    </citation>
    <scope>NUCLEOTIDE SEQUENCE</scope>
</reference>